<dbReference type="PANTHER" id="PTHR43725">
    <property type="entry name" value="UDP-GLUCOSE 4-EPIMERASE"/>
    <property type="match status" value="1"/>
</dbReference>
<dbReference type="Proteomes" id="UP001058003">
    <property type="component" value="Chromosome"/>
</dbReference>
<evidence type="ECO:0000313" key="14">
    <source>
        <dbReference type="Proteomes" id="UP001058003"/>
    </source>
</evidence>
<evidence type="ECO:0000313" key="13">
    <source>
        <dbReference type="EMBL" id="UWZ57502.1"/>
    </source>
</evidence>
<comment type="cofactor">
    <cofactor evidence="2">
        <name>NAD(+)</name>
        <dbReference type="ChEBI" id="CHEBI:57540"/>
    </cofactor>
</comment>
<dbReference type="SUPFAM" id="SSF51735">
    <property type="entry name" value="NAD(P)-binding Rossmann-fold domains"/>
    <property type="match status" value="1"/>
</dbReference>
<evidence type="ECO:0000256" key="3">
    <source>
        <dbReference type="ARBA" id="ARBA00004947"/>
    </source>
</evidence>
<sequence length="322" mass="33318">MTWLVTGGAGYIGAHVLRALTAAGHAVVAFDDLSSGVAARVPDGVPLVVGAVTDRRAVAAALRRHAAAGVVHLAARKSPLESVRRPAWYHRENVGGTQSVLAAMAATGVRRLVFASSAAVYGQVTAAAVDEGAPTRPINPYGASKLACERRIAEAGVAWVALRFFNVAGSGDPRLGDREATNLVPIAVAAARAGRPLAVTGTDFDTPDGTGVRDYVHVEDVADAHAAAVAHLCRTPVAGAVYNVGTGRGHSVLDVVRGVEAVAGCPIERTLHPRRPGDPASVVADAGRIQRELGWRASRGLTEMVTSAWHCWSPRLTADAAP</sequence>
<comment type="catalytic activity">
    <reaction evidence="1">
        <text>UDP-alpha-D-glucose = UDP-alpha-D-galactose</text>
        <dbReference type="Rhea" id="RHEA:22168"/>
        <dbReference type="ChEBI" id="CHEBI:58885"/>
        <dbReference type="ChEBI" id="CHEBI:66914"/>
        <dbReference type="EC" id="5.1.3.2"/>
    </reaction>
</comment>
<keyword evidence="8 13" id="KW-0413">Isomerase</keyword>
<evidence type="ECO:0000256" key="7">
    <source>
        <dbReference type="ARBA" id="ARBA00023027"/>
    </source>
</evidence>
<evidence type="ECO:0000256" key="6">
    <source>
        <dbReference type="ARBA" id="ARBA00018569"/>
    </source>
</evidence>
<dbReference type="Gene3D" id="3.40.50.720">
    <property type="entry name" value="NAD(P)-binding Rossmann-like Domain"/>
    <property type="match status" value="1"/>
</dbReference>
<dbReference type="PANTHER" id="PTHR43725:SF53">
    <property type="entry name" value="UDP-ARABINOSE 4-EPIMERASE 1"/>
    <property type="match status" value="1"/>
</dbReference>
<protein>
    <recommendedName>
        <fullName evidence="6">UDP-glucose 4-epimerase</fullName>
        <ecNumber evidence="5">5.1.3.2</ecNumber>
    </recommendedName>
    <alternativeName>
        <fullName evidence="11">Galactowaldenase</fullName>
    </alternativeName>
    <alternativeName>
        <fullName evidence="10">UDP-galactose 4-epimerase</fullName>
    </alternativeName>
</protein>
<dbReference type="GO" id="GO:0003978">
    <property type="term" value="F:UDP-glucose 4-epimerase activity"/>
    <property type="evidence" value="ECO:0007669"/>
    <property type="project" value="UniProtKB-EC"/>
</dbReference>
<feature type="domain" description="NAD-dependent epimerase/dehydratase" evidence="12">
    <location>
        <begin position="3"/>
        <end position="245"/>
    </location>
</feature>
<evidence type="ECO:0000256" key="9">
    <source>
        <dbReference type="ARBA" id="ARBA00023277"/>
    </source>
</evidence>
<dbReference type="GO" id="GO:0033499">
    <property type="term" value="P:galactose catabolic process via UDP-galactose, Leloir pathway"/>
    <property type="evidence" value="ECO:0007669"/>
    <property type="project" value="TreeGrafter"/>
</dbReference>
<dbReference type="RefSeq" id="WP_033359294.1">
    <property type="nucleotide sequence ID" value="NZ_CP073767.1"/>
</dbReference>
<reference evidence="13" key="1">
    <citation type="submission" date="2021-04" db="EMBL/GenBank/DDBJ databases">
        <title>Dactylosporangium aurantiacum NRRL B-8018 full assembly.</title>
        <authorList>
            <person name="Hartkoorn R.C."/>
            <person name="Beaudoing E."/>
            <person name="Hot D."/>
        </authorList>
    </citation>
    <scope>NUCLEOTIDE SEQUENCE</scope>
    <source>
        <strain evidence="13">NRRL B-8018</strain>
    </source>
</reference>
<dbReference type="AlphaFoldDB" id="A0A9Q9IPI2"/>
<proteinExistence type="inferred from homology"/>
<dbReference type="EC" id="5.1.3.2" evidence="5"/>
<comment type="similarity">
    <text evidence="4">Belongs to the NAD(P)-dependent epimerase/dehydratase family.</text>
</comment>
<evidence type="ECO:0000256" key="11">
    <source>
        <dbReference type="ARBA" id="ARBA00033067"/>
    </source>
</evidence>
<dbReference type="EMBL" id="CP073767">
    <property type="protein sequence ID" value="UWZ57502.1"/>
    <property type="molecule type" value="Genomic_DNA"/>
</dbReference>
<comment type="pathway">
    <text evidence="3">Carbohydrate metabolism; galactose metabolism.</text>
</comment>
<dbReference type="OrthoDB" id="9801785at2"/>
<evidence type="ECO:0000256" key="2">
    <source>
        <dbReference type="ARBA" id="ARBA00001911"/>
    </source>
</evidence>
<dbReference type="Pfam" id="PF01370">
    <property type="entry name" value="Epimerase"/>
    <property type="match status" value="1"/>
</dbReference>
<evidence type="ECO:0000256" key="8">
    <source>
        <dbReference type="ARBA" id="ARBA00023235"/>
    </source>
</evidence>
<evidence type="ECO:0000256" key="1">
    <source>
        <dbReference type="ARBA" id="ARBA00000083"/>
    </source>
</evidence>
<name>A0A9Q9IPI2_9ACTN</name>
<dbReference type="KEGG" id="daur:Daura_15900"/>
<dbReference type="InterPro" id="IPR001509">
    <property type="entry name" value="Epimerase_deHydtase"/>
</dbReference>
<dbReference type="InterPro" id="IPR005886">
    <property type="entry name" value="UDP_G4E"/>
</dbReference>
<keyword evidence="14" id="KW-1185">Reference proteome</keyword>
<evidence type="ECO:0000256" key="4">
    <source>
        <dbReference type="ARBA" id="ARBA00007637"/>
    </source>
</evidence>
<dbReference type="NCBIfam" id="TIGR01179">
    <property type="entry name" value="galE"/>
    <property type="match status" value="1"/>
</dbReference>
<keyword evidence="7" id="KW-0520">NAD</keyword>
<organism evidence="13 14">
    <name type="scientific">Dactylosporangium aurantiacum</name>
    <dbReference type="NCBI Taxonomy" id="35754"/>
    <lineage>
        <taxon>Bacteria</taxon>
        <taxon>Bacillati</taxon>
        <taxon>Actinomycetota</taxon>
        <taxon>Actinomycetes</taxon>
        <taxon>Micromonosporales</taxon>
        <taxon>Micromonosporaceae</taxon>
        <taxon>Dactylosporangium</taxon>
    </lineage>
</organism>
<dbReference type="Gene3D" id="3.90.25.10">
    <property type="entry name" value="UDP-galactose 4-epimerase, domain 1"/>
    <property type="match status" value="1"/>
</dbReference>
<evidence type="ECO:0000259" key="12">
    <source>
        <dbReference type="Pfam" id="PF01370"/>
    </source>
</evidence>
<gene>
    <name evidence="13" type="primary">galE</name>
    <name evidence="13" type="ORF">Daura_15900</name>
</gene>
<accession>A0A9Q9IPI2</accession>
<evidence type="ECO:0000256" key="10">
    <source>
        <dbReference type="ARBA" id="ARBA00031367"/>
    </source>
</evidence>
<evidence type="ECO:0000256" key="5">
    <source>
        <dbReference type="ARBA" id="ARBA00013189"/>
    </source>
</evidence>
<dbReference type="InterPro" id="IPR036291">
    <property type="entry name" value="NAD(P)-bd_dom_sf"/>
</dbReference>
<keyword evidence="9" id="KW-0119">Carbohydrate metabolism</keyword>